<keyword evidence="8" id="KW-0175">Coiled coil</keyword>
<name>A0ABP8FVP9_9SPHI</name>
<dbReference type="InterPro" id="IPR051906">
    <property type="entry name" value="TolC-like"/>
</dbReference>
<protein>
    <submittedName>
        <fullName evidence="10">TolC family protein</fullName>
    </submittedName>
</protein>
<evidence type="ECO:0000256" key="3">
    <source>
        <dbReference type="ARBA" id="ARBA00022448"/>
    </source>
</evidence>
<comment type="subcellular location">
    <subcellularLocation>
        <location evidence="1">Cell outer membrane</location>
    </subcellularLocation>
</comment>
<feature type="coiled-coil region" evidence="8">
    <location>
        <begin position="339"/>
        <end position="393"/>
    </location>
</feature>
<feature type="coiled-coil region" evidence="8">
    <location>
        <begin position="265"/>
        <end position="292"/>
    </location>
</feature>
<evidence type="ECO:0000313" key="11">
    <source>
        <dbReference type="Proteomes" id="UP001500582"/>
    </source>
</evidence>
<evidence type="ECO:0000256" key="7">
    <source>
        <dbReference type="ARBA" id="ARBA00023237"/>
    </source>
</evidence>
<feature type="chain" id="PRO_5046965700" evidence="9">
    <location>
        <begin position="24"/>
        <end position="446"/>
    </location>
</feature>
<dbReference type="SUPFAM" id="SSF56954">
    <property type="entry name" value="Outer membrane efflux proteins (OEP)"/>
    <property type="match status" value="1"/>
</dbReference>
<dbReference type="PANTHER" id="PTHR30026">
    <property type="entry name" value="OUTER MEMBRANE PROTEIN TOLC"/>
    <property type="match status" value="1"/>
</dbReference>
<sequence length="446" mass="50206">MNFKTKYFAALMPAVLAFSPAGATRMPIDTPREMPLTLAQVWQKVETNSRAVQIKQLKIESSAEAIKDAKAERLPDLDISGEYARVSNMPVFENGLFHTPSQFPVLHNTYTVAAGAYFNIYNGNKVNLGIDASKTENRIAGEQKKQTVSETKLHAAAYYLDMERSLIFKQLLLQDIAAQEKQLAQIRTLQKNGVILKSDVLRAELKLSRQKLSLVQLDNDLAIANQKLNILIGLPDEQRIDPVEVLKTDSGQTATYQDYLADAGSNAYQIKISEQETELKKLQLRNIRANVAPKIGLFADYKYSYPQILFYPYSANLFGLGFAGVTASFDISSFYHNKHKAKEAKLEVESQEIEHAQTADVIRQQVNEAFLRYKEALNRVEVSKTNVKQATENRRIVNNTYFNQLSLITDLLDADNQLLQTKFDLAAAQIAAQLQYFQLQNVTGKL</sequence>
<dbReference type="RefSeq" id="WP_345209629.1">
    <property type="nucleotide sequence ID" value="NZ_BAABFT010000002.1"/>
</dbReference>
<keyword evidence="11" id="KW-1185">Reference proteome</keyword>
<evidence type="ECO:0000256" key="1">
    <source>
        <dbReference type="ARBA" id="ARBA00004442"/>
    </source>
</evidence>
<organism evidence="10 11">
    <name type="scientific">Mucilaginibacter gynuensis</name>
    <dbReference type="NCBI Taxonomy" id="1302236"/>
    <lineage>
        <taxon>Bacteria</taxon>
        <taxon>Pseudomonadati</taxon>
        <taxon>Bacteroidota</taxon>
        <taxon>Sphingobacteriia</taxon>
        <taxon>Sphingobacteriales</taxon>
        <taxon>Sphingobacteriaceae</taxon>
        <taxon>Mucilaginibacter</taxon>
    </lineage>
</organism>
<dbReference type="InterPro" id="IPR003423">
    <property type="entry name" value="OMP_efflux"/>
</dbReference>
<evidence type="ECO:0000313" key="10">
    <source>
        <dbReference type="EMBL" id="GAA4311990.1"/>
    </source>
</evidence>
<keyword evidence="9" id="KW-0732">Signal</keyword>
<keyword evidence="5" id="KW-0812">Transmembrane</keyword>
<gene>
    <name evidence="10" type="ORF">GCM10023149_07180</name>
</gene>
<comment type="caution">
    <text evidence="10">The sequence shown here is derived from an EMBL/GenBank/DDBJ whole genome shotgun (WGS) entry which is preliminary data.</text>
</comment>
<dbReference type="Gene3D" id="1.20.1600.10">
    <property type="entry name" value="Outer membrane efflux proteins (OEP)"/>
    <property type="match status" value="1"/>
</dbReference>
<proteinExistence type="inferred from homology"/>
<reference evidence="11" key="1">
    <citation type="journal article" date="2019" name="Int. J. Syst. Evol. Microbiol.">
        <title>The Global Catalogue of Microorganisms (GCM) 10K type strain sequencing project: providing services to taxonomists for standard genome sequencing and annotation.</title>
        <authorList>
            <consortium name="The Broad Institute Genomics Platform"/>
            <consortium name="The Broad Institute Genome Sequencing Center for Infectious Disease"/>
            <person name="Wu L."/>
            <person name="Ma J."/>
        </authorList>
    </citation>
    <scope>NUCLEOTIDE SEQUENCE [LARGE SCALE GENOMIC DNA]</scope>
    <source>
        <strain evidence="11">JCM 17705</strain>
    </source>
</reference>
<dbReference type="Pfam" id="PF02321">
    <property type="entry name" value="OEP"/>
    <property type="match status" value="1"/>
</dbReference>
<keyword evidence="3" id="KW-0813">Transport</keyword>
<dbReference type="PANTHER" id="PTHR30026:SF23">
    <property type="entry name" value="TO APRF-PUTATIVE OUTER MEMBRANE EFFLUX PROTEIN OR SECRETED ALKALINE PHOSPHATASE-RELATED"/>
    <property type="match status" value="1"/>
</dbReference>
<evidence type="ECO:0000256" key="9">
    <source>
        <dbReference type="SAM" id="SignalP"/>
    </source>
</evidence>
<evidence type="ECO:0000256" key="5">
    <source>
        <dbReference type="ARBA" id="ARBA00022692"/>
    </source>
</evidence>
<keyword evidence="4" id="KW-1134">Transmembrane beta strand</keyword>
<keyword evidence="6" id="KW-0472">Membrane</keyword>
<evidence type="ECO:0000256" key="8">
    <source>
        <dbReference type="SAM" id="Coils"/>
    </source>
</evidence>
<keyword evidence="7" id="KW-0998">Cell outer membrane</keyword>
<dbReference type="EMBL" id="BAABFT010000002">
    <property type="protein sequence ID" value="GAA4311990.1"/>
    <property type="molecule type" value="Genomic_DNA"/>
</dbReference>
<evidence type="ECO:0000256" key="4">
    <source>
        <dbReference type="ARBA" id="ARBA00022452"/>
    </source>
</evidence>
<feature type="signal peptide" evidence="9">
    <location>
        <begin position="1"/>
        <end position="23"/>
    </location>
</feature>
<evidence type="ECO:0000256" key="6">
    <source>
        <dbReference type="ARBA" id="ARBA00023136"/>
    </source>
</evidence>
<evidence type="ECO:0000256" key="2">
    <source>
        <dbReference type="ARBA" id="ARBA00007613"/>
    </source>
</evidence>
<accession>A0ABP8FVP9</accession>
<dbReference type="Proteomes" id="UP001500582">
    <property type="component" value="Unassembled WGS sequence"/>
</dbReference>
<comment type="similarity">
    <text evidence="2">Belongs to the outer membrane factor (OMF) (TC 1.B.17) family.</text>
</comment>